<name>A0A4U1CZ30_9BACI</name>
<evidence type="ECO:0000313" key="2">
    <source>
        <dbReference type="Proteomes" id="UP000307756"/>
    </source>
</evidence>
<dbReference type="Proteomes" id="UP000307756">
    <property type="component" value="Unassembled WGS sequence"/>
</dbReference>
<dbReference type="EMBL" id="SWBM01000006">
    <property type="protein sequence ID" value="TKC15034.1"/>
    <property type="molecule type" value="Genomic_DNA"/>
</dbReference>
<keyword evidence="2" id="KW-1185">Reference proteome</keyword>
<dbReference type="RefSeq" id="WP_136833170.1">
    <property type="nucleotide sequence ID" value="NZ_SWBM01000006.1"/>
</dbReference>
<proteinExistence type="predicted"/>
<sequence>MTIRDIDQQIKKFNLSEEAIKQIENVRSSEPSRKVKSGGKNVPGFYPSKKMGVTIQFESHKLELAAIYEKNMTLMS</sequence>
<organism evidence="1 2">
    <name type="scientific">Robertmurraya kyonggiensis</name>
    <dbReference type="NCBI Taxonomy" id="1037680"/>
    <lineage>
        <taxon>Bacteria</taxon>
        <taxon>Bacillati</taxon>
        <taxon>Bacillota</taxon>
        <taxon>Bacilli</taxon>
        <taxon>Bacillales</taxon>
        <taxon>Bacillaceae</taxon>
        <taxon>Robertmurraya</taxon>
    </lineage>
</organism>
<evidence type="ECO:0000313" key="1">
    <source>
        <dbReference type="EMBL" id="TKC15034.1"/>
    </source>
</evidence>
<gene>
    <name evidence="1" type="ORF">FA727_19250</name>
</gene>
<reference evidence="1 2" key="1">
    <citation type="journal article" date="2011" name="J. Microbiol.">
        <title>Bacillus kyonggiensis sp. nov., isolated from soil of a lettuce field.</title>
        <authorList>
            <person name="Dong K."/>
            <person name="Lee S."/>
        </authorList>
    </citation>
    <scope>NUCLEOTIDE SEQUENCE [LARGE SCALE GENOMIC DNA]</scope>
    <source>
        <strain evidence="1 2">NB22</strain>
    </source>
</reference>
<accession>A0A4U1CZ30</accession>
<protein>
    <submittedName>
        <fullName evidence="1">Uncharacterized protein</fullName>
    </submittedName>
</protein>
<dbReference type="AlphaFoldDB" id="A0A4U1CZ30"/>
<comment type="caution">
    <text evidence="1">The sequence shown here is derived from an EMBL/GenBank/DDBJ whole genome shotgun (WGS) entry which is preliminary data.</text>
</comment>
<dbReference type="OrthoDB" id="501284at2"/>